<feature type="region of interest" description="Disordered" evidence="2">
    <location>
        <begin position="303"/>
        <end position="333"/>
    </location>
</feature>
<dbReference type="OrthoDB" id="7914571at2759"/>
<sequence length="333" mass="40158">MQYTNTAKHSPVIRKMAIKKVFANLQRTLSLLQRVLAWNEHRASKVKTPHNIFSWSKEDLEARLKLENMAWLDLFIIDLPESYMAMRKLQVDIEELMEFTKLLYEKFHSYDTKIAKKLHSALKLLDFPEFMQTQLNWNANKEEELYKRLQTKDYRSKLLLQTSRKLNILERILSQNNVFDPIQTRYQIRYNESLVDQYEDSLSVEQNKTKKEIDRYNELMRIEKYCSECTVNALYAETNKYKTRIDHLGAQYEKEYEAVNNQLAFKRANFERMRVQRSFLEEEIVRFREEIVRFREENDKVPRVYPKEIKPKKAKKQQKNTESPFPSGKTKKK</sequence>
<proteinExistence type="predicted"/>
<name>A0A0A1WGE7_ZEUCU</name>
<evidence type="ECO:0000313" key="3">
    <source>
        <dbReference type="EMBL" id="JAC97477.1"/>
    </source>
</evidence>
<dbReference type="GeneID" id="105215322"/>
<reference evidence="3" key="1">
    <citation type="submission" date="2014-11" db="EMBL/GenBank/DDBJ databases">
        <authorList>
            <person name="Geib S."/>
        </authorList>
    </citation>
    <scope>NUCLEOTIDE SEQUENCE</scope>
</reference>
<feature type="coiled-coil region" evidence="1">
    <location>
        <begin position="270"/>
        <end position="297"/>
    </location>
</feature>
<evidence type="ECO:0000256" key="2">
    <source>
        <dbReference type="SAM" id="MobiDB-lite"/>
    </source>
</evidence>
<evidence type="ECO:0000256" key="1">
    <source>
        <dbReference type="SAM" id="Coils"/>
    </source>
</evidence>
<gene>
    <name evidence="3" type="primary">CTTNBP2_0</name>
    <name evidence="3" type="ORF">g.4131</name>
</gene>
<accession>A0A0A1WGE7</accession>
<organism evidence="3">
    <name type="scientific">Zeugodacus cucurbitae</name>
    <name type="common">Melon fruit fly</name>
    <name type="synonym">Bactrocera cucurbitae</name>
    <dbReference type="NCBI Taxonomy" id="28588"/>
    <lineage>
        <taxon>Eukaryota</taxon>
        <taxon>Metazoa</taxon>
        <taxon>Ecdysozoa</taxon>
        <taxon>Arthropoda</taxon>
        <taxon>Hexapoda</taxon>
        <taxon>Insecta</taxon>
        <taxon>Pterygota</taxon>
        <taxon>Neoptera</taxon>
        <taxon>Endopterygota</taxon>
        <taxon>Diptera</taxon>
        <taxon>Brachycera</taxon>
        <taxon>Muscomorpha</taxon>
        <taxon>Tephritoidea</taxon>
        <taxon>Tephritidae</taxon>
        <taxon>Zeugodacus</taxon>
        <taxon>Zeugodacus</taxon>
    </lineage>
</organism>
<keyword evidence="1" id="KW-0175">Coiled coil</keyword>
<dbReference type="AlphaFoldDB" id="A0A0A1WGE7"/>
<reference evidence="3" key="2">
    <citation type="journal article" date="2015" name="Gigascience">
        <title>Reconstructing a comprehensive transcriptome assembly of a white-pupal translocated strain of the pest fruit fly Bactrocera cucurbitae.</title>
        <authorList>
            <person name="Sim S.B."/>
            <person name="Calla B."/>
            <person name="Hall B."/>
            <person name="DeRego T."/>
            <person name="Geib S.M."/>
        </authorList>
    </citation>
    <scope>NUCLEOTIDE SEQUENCE</scope>
</reference>
<protein>
    <submittedName>
        <fullName evidence="3">Cortactin-binding protein 2</fullName>
    </submittedName>
</protein>
<dbReference type="EMBL" id="GBXI01016814">
    <property type="protein sequence ID" value="JAC97477.1"/>
    <property type="molecule type" value="Transcribed_RNA"/>
</dbReference>